<keyword evidence="2" id="KW-1185">Reference proteome</keyword>
<evidence type="ECO:0000313" key="2">
    <source>
        <dbReference type="Proteomes" id="UP000249165"/>
    </source>
</evidence>
<dbReference type="EMBL" id="QLMG01000019">
    <property type="protein sequence ID" value="RAK16666.1"/>
    <property type="molecule type" value="Genomic_DNA"/>
</dbReference>
<evidence type="ECO:0000313" key="1">
    <source>
        <dbReference type="EMBL" id="RAK16666.1"/>
    </source>
</evidence>
<protein>
    <submittedName>
        <fullName evidence="1">Uncharacterized protein</fullName>
    </submittedName>
</protein>
<organism evidence="1 2">
    <name type="scientific">Salipiger aestuarii</name>
    <dbReference type="NCBI Taxonomy" id="568098"/>
    <lineage>
        <taxon>Bacteria</taxon>
        <taxon>Pseudomonadati</taxon>
        <taxon>Pseudomonadota</taxon>
        <taxon>Alphaproteobacteria</taxon>
        <taxon>Rhodobacterales</taxon>
        <taxon>Roseobacteraceae</taxon>
        <taxon>Salipiger</taxon>
    </lineage>
</organism>
<gene>
    <name evidence="1" type="ORF">ATI53_101930</name>
</gene>
<accession>A0A327Y9J2</accession>
<comment type="caution">
    <text evidence="1">The sequence shown here is derived from an EMBL/GenBank/DDBJ whole genome shotgun (WGS) entry which is preliminary data.</text>
</comment>
<dbReference type="RefSeq" id="WP_111550447.1">
    <property type="nucleotide sequence ID" value="NZ_LIQE01000014.1"/>
</dbReference>
<name>A0A327Y9J2_9RHOB</name>
<reference evidence="1 2" key="1">
    <citation type="submission" date="2018-06" db="EMBL/GenBank/DDBJ databases">
        <title>Genomic Encyclopedia of Archaeal and Bacterial Type Strains, Phase II (KMG-II): from individual species to whole genera.</title>
        <authorList>
            <person name="Goeker M."/>
        </authorList>
    </citation>
    <scope>NUCLEOTIDE SEQUENCE [LARGE SCALE GENOMIC DNA]</scope>
    <source>
        <strain evidence="1 2">DSM 22011</strain>
    </source>
</reference>
<proteinExistence type="predicted"/>
<dbReference type="Proteomes" id="UP000249165">
    <property type="component" value="Unassembled WGS sequence"/>
</dbReference>
<sequence>MTPHLHRPLDSETATMLRIVLRPIIDGATHWSGLTGDLDRKGYRLGFRDGRMLIVDDYSGEAISTGSAIGAPLSALSQRIGRPPLRMSGDGRSAVLRCQA</sequence>
<dbReference type="OrthoDB" id="7866873at2"/>
<dbReference type="AlphaFoldDB" id="A0A327Y9J2"/>